<organism evidence="1 2">
    <name type="scientific">Marasmius oreades</name>
    <name type="common">fairy-ring Marasmius</name>
    <dbReference type="NCBI Taxonomy" id="181124"/>
    <lineage>
        <taxon>Eukaryota</taxon>
        <taxon>Fungi</taxon>
        <taxon>Dikarya</taxon>
        <taxon>Basidiomycota</taxon>
        <taxon>Agaricomycotina</taxon>
        <taxon>Agaricomycetes</taxon>
        <taxon>Agaricomycetidae</taxon>
        <taxon>Agaricales</taxon>
        <taxon>Marasmiineae</taxon>
        <taxon>Marasmiaceae</taxon>
        <taxon>Marasmius</taxon>
    </lineage>
</organism>
<protein>
    <submittedName>
        <fullName evidence="1">Uncharacterized protein</fullName>
    </submittedName>
</protein>
<reference evidence="1" key="1">
    <citation type="journal article" date="2021" name="Genome Biol. Evol.">
        <title>The assembled and annotated genome of the fairy-ring fungus Marasmius oreades.</title>
        <authorList>
            <person name="Hiltunen M."/>
            <person name="Ament-Velasquez S.L."/>
            <person name="Johannesson H."/>
        </authorList>
    </citation>
    <scope>NUCLEOTIDE SEQUENCE</scope>
    <source>
        <strain evidence="1">03SP1</strain>
    </source>
</reference>
<dbReference type="KEGG" id="more:E1B28_008126"/>
<evidence type="ECO:0000313" key="2">
    <source>
        <dbReference type="Proteomes" id="UP001049176"/>
    </source>
</evidence>
<dbReference type="OrthoDB" id="3184970at2759"/>
<dbReference type="AlphaFoldDB" id="A0A9P7RXV6"/>
<accession>A0A9P7RXV6</accession>
<evidence type="ECO:0000313" key="1">
    <source>
        <dbReference type="EMBL" id="KAG7091725.1"/>
    </source>
</evidence>
<gene>
    <name evidence="1" type="ORF">E1B28_008126</name>
</gene>
<dbReference type="EMBL" id="CM032185">
    <property type="protein sequence ID" value="KAG7091725.1"/>
    <property type="molecule type" value="Genomic_DNA"/>
</dbReference>
<proteinExistence type="predicted"/>
<keyword evidence="2" id="KW-1185">Reference proteome</keyword>
<name>A0A9P7RXV6_9AGAR</name>
<dbReference type="RefSeq" id="XP_043008195.1">
    <property type="nucleotide sequence ID" value="XM_043152912.1"/>
</dbReference>
<comment type="caution">
    <text evidence="1">The sequence shown here is derived from an EMBL/GenBank/DDBJ whole genome shotgun (WGS) entry which is preliminary data.</text>
</comment>
<dbReference type="GeneID" id="66077202"/>
<dbReference type="Proteomes" id="UP001049176">
    <property type="component" value="Chromosome 5"/>
</dbReference>
<sequence>MISLSETSETDAVKALRFKAIHRDMEGIDAIARRTVEFLPVYMLEKFGATHLKEFAIG</sequence>